<dbReference type="KEGG" id="lyj:FKV23_03980"/>
<accession>A0A514BPP9</accession>
<protein>
    <submittedName>
        <fullName evidence="3">PDZ domain-containing protein</fullName>
    </submittedName>
</protein>
<dbReference type="EMBL" id="CP041242">
    <property type="protein sequence ID" value="QDH69350.1"/>
    <property type="molecule type" value="Genomic_DNA"/>
</dbReference>
<sequence length="244" mass="26424">MAALRTIAMALLLAFLPLPALATGGNPLDVVVDVRRPHTEGVTVMAVTPGGNGERIGLRVGDRIIEANGRSLTDTLKPSRMLAEATSGGDSLRLRVIRDGQTLILDGSVVEAAAPAVEGCGYISTLGTLPHVRDKLYPVVIVDIDGTGTPLEANRHRLPAGLHVVVVNERIGGIRFNEMLRRQRDRMQVREGARAGKALLVDVQPGKRYLLGARFLDDNLGVRTISDNAYWEPLVWKVVDEDCR</sequence>
<evidence type="ECO:0000313" key="4">
    <source>
        <dbReference type="Proteomes" id="UP000317199"/>
    </source>
</evidence>
<dbReference type="InterPro" id="IPR041489">
    <property type="entry name" value="PDZ_6"/>
</dbReference>
<dbReference type="SUPFAM" id="SSF50156">
    <property type="entry name" value="PDZ domain-like"/>
    <property type="match status" value="1"/>
</dbReference>
<proteinExistence type="predicted"/>
<feature type="domain" description="PDZ" evidence="2">
    <location>
        <begin position="15"/>
        <end position="100"/>
    </location>
</feature>
<keyword evidence="1" id="KW-0732">Signal</keyword>
<dbReference type="SMART" id="SM00228">
    <property type="entry name" value="PDZ"/>
    <property type="match status" value="1"/>
</dbReference>
<evidence type="ECO:0000256" key="1">
    <source>
        <dbReference type="SAM" id="SignalP"/>
    </source>
</evidence>
<dbReference type="PROSITE" id="PS50106">
    <property type="entry name" value="PDZ"/>
    <property type="match status" value="1"/>
</dbReference>
<reference evidence="3 4" key="1">
    <citation type="submission" date="2019-06" db="EMBL/GenBank/DDBJ databases">
        <title>Lysobacter alkalisoli sp. nov. isolated from saline-alkali soil.</title>
        <authorList>
            <person name="Sun J.-Q."/>
            <person name="Xu L."/>
        </authorList>
    </citation>
    <scope>NUCLEOTIDE SEQUENCE [LARGE SCALE GENOMIC DNA]</scope>
    <source>
        <strain evidence="3 4">SJ-36</strain>
    </source>
</reference>
<evidence type="ECO:0000313" key="3">
    <source>
        <dbReference type="EMBL" id="QDH69350.1"/>
    </source>
</evidence>
<dbReference type="Pfam" id="PF17820">
    <property type="entry name" value="PDZ_6"/>
    <property type="match status" value="1"/>
</dbReference>
<gene>
    <name evidence="3" type="ORF">FKV23_03980</name>
</gene>
<feature type="signal peptide" evidence="1">
    <location>
        <begin position="1"/>
        <end position="22"/>
    </location>
</feature>
<dbReference type="Proteomes" id="UP000317199">
    <property type="component" value="Chromosome"/>
</dbReference>
<dbReference type="OrthoDB" id="6402251at2"/>
<dbReference type="AlphaFoldDB" id="A0A514BPP9"/>
<keyword evidence="4" id="KW-1185">Reference proteome</keyword>
<dbReference type="RefSeq" id="WP_141622692.1">
    <property type="nucleotide sequence ID" value="NZ_CP041242.1"/>
</dbReference>
<name>A0A514BPP9_9GAMM</name>
<organism evidence="3 4">
    <name type="scientific">Marilutibacter alkalisoli</name>
    <dbReference type="NCBI Taxonomy" id="2591633"/>
    <lineage>
        <taxon>Bacteria</taxon>
        <taxon>Pseudomonadati</taxon>
        <taxon>Pseudomonadota</taxon>
        <taxon>Gammaproteobacteria</taxon>
        <taxon>Lysobacterales</taxon>
        <taxon>Lysobacteraceae</taxon>
        <taxon>Marilutibacter</taxon>
    </lineage>
</organism>
<evidence type="ECO:0000259" key="2">
    <source>
        <dbReference type="PROSITE" id="PS50106"/>
    </source>
</evidence>
<feature type="chain" id="PRO_5021836752" evidence="1">
    <location>
        <begin position="23"/>
        <end position="244"/>
    </location>
</feature>
<dbReference type="InterPro" id="IPR036034">
    <property type="entry name" value="PDZ_sf"/>
</dbReference>
<dbReference type="Gene3D" id="2.30.42.10">
    <property type="match status" value="1"/>
</dbReference>
<dbReference type="InterPro" id="IPR001478">
    <property type="entry name" value="PDZ"/>
</dbReference>